<dbReference type="KEGG" id="aoa:dqs_3076"/>
<comment type="similarity">
    <text evidence="12">Belongs to the cytochrome b561 family.</text>
</comment>
<keyword evidence="3" id="KW-0813">Transport</keyword>
<evidence type="ECO:0000259" key="14">
    <source>
        <dbReference type="Pfam" id="PF01292"/>
    </source>
</evidence>
<dbReference type="Pfam" id="PF01292">
    <property type="entry name" value="Ni_hydr_CYTB"/>
    <property type="match status" value="1"/>
</dbReference>
<evidence type="ECO:0000256" key="12">
    <source>
        <dbReference type="ARBA" id="ARBA00037975"/>
    </source>
</evidence>
<dbReference type="SUPFAM" id="SSF81342">
    <property type="entry name" value="Transmembrane di-heme cytochromes"/>
    <property type="match status" value="1"/>
</dbReference>
<evidence type="ECO:0000256" key="4">
    <source>
        <dbReference type="ARBA" id="ARBA00022475"/>
    </source>
</evidence>
<dbReference type="Proteomes" id="UP000002588">
    <property type="component" value="Chromosome"/>
</dbReference>
<dbReference type="STRING" id="62928.azo2936"/>
<dbReference type="AlphaFoldDB" id="A1K9P7"/>
<dbReference type="HOGENOM" id="CLU_095321_4_1_4"/>
<evidence type="ECO:0000256" key="5">
    <source>
        <dbReference type="ARBA" id="ARBA00022617"/>
    </source>
</evidence>
<evidence type="ECO:0000256" key="9">
    <source>
        <dbReference type="ARBA" id="ARBA00022989"/>
    </source>
</evidence>
<evidence type="ECO:0000256" key="13">
    <source>
        <dbReference type="SAM" id="Phobius"/>
    </source>
</evidence>
<dbReference type="GO" id="GO:0020037">
    <property type="term" value="F:heme binding"/>
    <property type="evidence" value="ECO:0007669"/>
    <property type="project" value="TreeGrafter"/>
</dbReference>
<comment type="cofactor">
    <cofactor evidence="1">
        <name>heme b</name>
        <dbReference type="ChEBI" id="CHEBI:60344"/>
    </cofactor>
</comment>
<organism evidence="15 16">
    <name type="scientific">Azoarcus sp. (strain BH72)</name>
    <dbReference type="NCBI Taxonomy" id="418699"/>
    <lineage>
        <taxon>Bacteria</taxon>
        <taxon>Pseudomonadati</taxon>
        <taxon>Pseudomonadota</taxon>
        <taxon>Betaproteobacteria</taxon>
        <taxon>Rhodocyclales</taxon>
        <taxon>Zoogloeaceae</taxon>
        <taxon>Azoarcus</taxon>
    </lineage>
</organism>
<evidence type="ECO:0000256" key="1">
    <source>
        <dbReference type="ARBA" id="ARBA00001970"/>
    </source>
</evidence>
<protein>
    <submittedName>
        <fullName evidence="15">Conserved hypothetical cytochrome B561</fullName>
    </submittedName>
</protein>
<evidence type="ECO:0000256" key="6">
    <source>
        <dbReference type="ARBA" id="ARBA00022692"/>
    </source>
</evidence>
<evidence type="ECO:0000313" key="16">
    <source>
        <dbReference type="Proteomes" id="UP000002588"/>
    </source>
</evidence>
<dbReference type="eggNOG" id="COG3038">
    <property type="taxonomic scope" value="Bacteria"/>
</dbReference>
<dbReference type="Gene3D" id="1.20.950.20">
    <property type="entry name" value="Transmembrane di-heme cytochromes, Chain C"/>
    <property type="match status" value="1"/>
</dbReference>
<keyword evidence="10" id="KW-0408">Iron</keyword>
<keyword evidence="6 13" id="KW-0812">Transmembrane</keyword>
<dbReference type="GO" id="GO:0009055">
    <property type="term" value="F:electron transfer activity"/>
    <property type="evidence" value="ECO:0007669"/>
    <property type="project" value="InterPro"/>
</dbReference>
<keyword evidence="9 13" id="KW-1133">Transmembrane helix</keyword>
<dbReference type="GO" id="GO:0022904">
    <property type="term" value="P:respiratory electron transport chain"/>
    <property type="evidence" value="ECO:0007669"/>
    <property type="project" value="InterPro"/>
</dbReference>
<evidence type="ECO:0000256" key="10">
    <source>
        <dbReference type="ARBA" id="ARBA00023004"/>
    </source>
</evidence>
<keyword evidence="11 13" id="KW-0472">Membrane</keyword>
<evidence type="ECO:0000256" key="8">
    <source>
        <dbReference type="ARBA" id="ARBA00022982"/>
    </source>
</evidence>
<evidence type="ECO:0000256" key="3">
    <source>
        <dbReference type="ARBA" id="ARBA00022448"/>
    </source>
</evidence>
<dbReference type="OrthoDB" id="8536275at2"/>
<sequence>MNIPRYDRGAIALHWLHAILVVGLLGWGLYMSDLPKGPERSFAIGLHKSFGVVALLVVALRLWWRLAHPVAPDPRLGALEQRLAGAGHIALYVLLVATPLAGYLSSSFTQYPMKVFGLAIPKAGWPDEALNAFFNGAHKLFAWTLLVLLVGHVAAVVIHALRGQPVLVRMLPARNRPG</sequence>
<dbReference type="InterPro" id="IPR011577">
    <property type="entry name" value="Cyt_b561_bac/Ni-Hgenase"/>
</dbReference>
<keyword evidence="4" id="KW-1003">Cell membrane</keyword>
<feature type="transmembrane region" description="Helical" evidence="13">
    <location>
        <begin position="42"/>
        <end position="63"/>
    </location>
</feature>
<comment type="subcellular location">
    <subcellularLocation>
        <location evidence="2">Cell membrane</location>
        <topology evidence="2">Multi-pass membrane protein</topology>
    </subcellularLocation>
</comment>
<dbReference type="GO" id="GO:0046872">
    <property type="term" value="F:metal ion binding"/>
    <property type="evidence" value="ECO:0007669"/>
    <property type="project" value="UniProtKB-KW"/>
</dbReference>
<dbReference type="RefSeq" id="WP_011766662.1">
    <property type="nucleotide sequence ID" value="NC_008702.1"/>
</dbReference>
<feature type="transmembrane region" description="Helical" evidence="13">
    <location>
        <begin position="83"/>
        <end position="104"/>
    </location>
</feature>
<name>A1K9P7_AZOSB</name>
<reference evidence="15 16" key="1">
    <citation type="journal article" date="2006" name="Nat. Biotechnol.">
        <title>Complete genome of the mutualistic, N2-fixing grass endophyte Azoarcus sp. strain BH72.</title>
        <authorList>
            <person name="Krause A."/>
            <person name="Ramakumar A."/>
            <person name="Bartels D."/>
            <person name="Battistoni F."/>
            <person name="Bekel T."/>
            <person name="Boch J."/>
            <person name="Boehm M."/>
            <person name="Friedrich F."/>
            <person name="Hurek T."/>
            <person name="Krause L."/>
            <person name="Linke B."/>
            <person name="McHardy A.C."/>
            <person name="Sarkar A."/>
            <person name="Schneiker S."/>
            <person name="Syed A.A."/>
            <person name="Thauer R."/>
            <person name="Vorhoelter F.-J."/>
            <person name="Weidner S."/>
            <person name="Puehler A."/>
            <person name="Reinhold-Hurek B."/>
            <person name="Kaiser O."/>
            <person name="Goesmann A."/>
        </authorList>
    </citation>
    <scope>NUCLEOTIDE SEQUENCE [LARGE SCALE GENOMIC DNA]</scope>
    <source>
        <strain evidence="15 16">BH72</strain>
    </source>
</reference>
<feature type="transmembrane region" description="Helical" evidence="13">
    <location>
        <begin position="12"/>
        <end position="30"/>
    </location>
</feature>
<keyword evidence="16" id="KW-1185">Reference proteome</keyword>
<feature type="transmembrane region" description="Helical" evidence="13">
    <location>
        <begin position="140"/>
        <end position="161"/>
    </location>
</feature>
<dbReference type="InterPro" id="IPR016174">
    <property type="entry name" value="Di-haem_cyt_TM"/>
</dbReference>
<evidence type="ECO:0000313" key="15">
    <source>
        <dbReference type="EMBL" id="CAL95552.1"/>
    </source>
</evidence>
<accession>A1K9P7</accession>
<dbReference type="EMBL" id="AM406670">
    <property type="protein sequence ID" value="CAL95552.1"/>
    <property type="molecule type" value="Genomic_DNA"/>
</dbReference>
<keyword evidence="5" id="KW-0349">Heme</keyword>
<dbReference type="KEGG" id="azo:azo2936"/>
<dbReference type="PANTHER" id="PTHR30529:SF7">
    <property type="entry name" value="CYTOCHROME B561 BACTERIAL_NI-HYDROGENASE DOMAIN-CONTAINING PROTEIN"/>
    <property type="match status" value="1"/>
</dbReference>
<dbReference type="InterPro" id="IPR052168">
    <property type="entry name" value="Cytochrome_b561_oxidase"/>
</dbReference>
<gene>
    <name evidence="15" type="ordered locus">azo2936</name>
</gene>
<keyword evidence="7" id="KW-0479">Metal-binding</keyword>
<feature type="domain" description="Cytochrome b561 bacterial/Ni-hydrogenase" evidence="14">
    <location>
        <begin position="5"/>
        <end position="172"/>
    </location>
</feature>
<keyword evidence="8" id="KW-0249">Electron transport</keyword>
<dbReference type="GO" id="GO:0005886">
    <property type="term" value="C:plasma membrane"/>
    <property type="evidence" value="ECO:0007669"/>
    <property type="project" value="UniProtKB-SubCell"/>
</dbReference>
<evidence type="ECO:0000256" key="11">
    <source>
        <dbReference type="ARBA" id="ARBA00023136"/>
    </source>
</evidence>
<dbReference type="PANTHER" id="PTHR30529">
    <property type="entry name" value="CYTOCHROME B561"/>
    <property type="match status" value="1"/>
</dbReference>
<evidence type="ECO:0000256" key="2">
    <source>
        <dbReference type="ARBA" id="ARBA00004651"/>
    </source>
</evidence>
<evidence type="ECO:0000256" key="7">
    <source>
        <dbReference type="ARBA" id="ARBA00022723"/>
    </source>
</evidence>
<proteinExistence type="inferred from homology"/>